<dbReference type="GeneID" id="9689393"/>
<feature type="compositionally biased region" description="Low complexity" evidence="1">
    <location>
        <begin position="682"/>
        <end position="700"/>
    </location>
</feature>
<evidence type="ECO:0000256" key="1">
    <source>
        <dbReference type="SAM" id="MobiDB-lite"/>
    </source>
</evidence>
<feature type="region of interest" description="Disordered" evidence="1">
    <location>
        <begin position="956"/>
        <end position="1012"/>
    </location>
</feature>
<protein>
    <submittedName>
        <fullName evidence="2">Predicted protein</fullName>
    </submittedName>
</protein>
<feature type="region of interest" description="Disordered" evidence="1">
    <location>
        <begin position="676"/>
        <end position="700"/>
    </location>
</feature>
<dbReference type="KEGG" id="mpp:MICPUCDRAFT_53795"/>
<feature type="compositionally biased region" description="Pro residues" evidence="1">
    <location>
        <begin position="69"/>
        <end position="82"/>
    </location>
</feature>
<feature type="compositionally biased region" description="Low complexity" evidence="1">
    <location>
        <begin position="56"/>
        <end position="68"/>
    </location>
</feature>
<reference evidence="2 3" key="1">
    <citation type="journal article" date="2009" name="Science">
        <title>Green evolution and dynamic adaptations revealed by genomes of the marine picoeukaryotes Micromonas.</title>
        <authorList>
            <person name="Worden A.Z."/>
            <person name="Lee J.H."/>
            <person name="Mock T."/>
            <person name="Rouze P."/>
            <person name="Simmons M.P."/>
            <person name="Aerts A.L."/>
            <person name="Allen A.E."/>
            <person name="Cuvelier M.L."/>
            <person name="Derelle E."/>
            <person name="Everett M.V."/>
            <person name="Foulon E."/>
            <person name="Grimwood J."/>
            <person name="Gundlach H."/>
            <person name="Henrissat B."/>
            <person name="Napoli C."/>
            <person name="McDonald S.M."/>
            <person name="Parker M.S."/>
            <person name="Rombauts S."/>
            <person name="Salamov A."/>
            <person name="Von Dassow P."/>
            <person name="Badger J.H."/>
            <person name="Coutinho P.M."/>
            <person name="Demir E."/>
            <person name="Dubchak I."/>
            <person name="Gentemann C."/>
            <person name="Eikrem W."/>
            <person name="Gready J.E."/>
            <person name="John U."/>
            <person name="Lanier W."/>
            <person name="Lindquist E.A."/>
            <person name="Lucas S."/>
            <person name="Mayer K.F."/>
            <person name="Moreau H."/>
            <person name="Not F."/>
            <person name="Otillar R."/>
            <person name="Panaud O."/>
            <person name="Pangilinan J."/>
            <person name="Paulsen I."/>
            <person name="Piegu B."/>
            <person name="Poliakov A."/>
            <person name="Robbens S."/>
            <person name="Schmutz J."/>
            <person name="Toulza E."/>
            <person name="Wyss T."/>
            <person name="Zelensky A."/>
            <person name="Zhou K."/>
            <person name="Armbrust E.V."/>
            <person name="Bhattacharya D."/>
            <person name="Goodenough U.W."/>
            <person name="Van de Peer Y."/>
            <person name="Grigoriev I.V."/>
        </authorList>
    </citation>
    <scope>NUCLEOTIDE SEQUENCE [LARGE SCALE GENOMIC DNA]</scope>
    <source>
        <strain evidence="2 3">CCMP1545</strain>
    </source>
</reference>
<dbReference type="eggNOG" id="KOG0929">
    <property type="taxonomic scope" value="Eukaryota"/>
</dbReference>
<dbReference type="Proteomes" id="UP000001876">
    <property type="component" value="Unassembled WGS sequence"/>
</dbReference>
<dbReference type="OrthoDB" id="430364at2759"/>
<gene>
    <name evidence="2" type="ORF">MICPUCDRAFT_53795</name>
</gene>
<dbReference type="RefSeq" id="XP_003064136.1">
    <property type="nucleotide sequence ID" value="XM_003064090.1"/>
</dbReference>
<sequence>MAPQGGEAVTTLLQLATVDTGVLSNSWRAVLETVSRLDELHAAAIGVGAAPPPNAETPTPTVAAESEPSPGPGPTTPAPATPPRGGGASDSKRRGKGAKKTRAGGGDDDDVVSSPAMGRGGAMSYAGRSTLNPAEIELARWLSSAAGRDVLDRVFAESARLDSDEIVVYVRALADVARAELWARDGGAKYQPRTFSLRKLAVVSAINTTTRARLVWQRVWAVASDVLVAASAHADPWVASAAAEGLGETAARLLRRGIERGDDALRPFLVAYGAVSGPSRAHAHARVLLVGALGRCLRSACARDDGSGGGGGGGGGRAGGFGFVGEGWSVAIEVLRRAARDPAGEVAAAAHDACRASIAAGVRASYASSSSRSDGNFDDTSDKGVPSGVPSALTASAIRLVAELAFSSHGKALAGKTAAALREIAMDAGTQLAIEHARAEDGDLAAAEGGDSAGASPAAFLAWRAALRALAECAAGDWPGDAADDVVVGAAAAKTAGTNTVTPAPGTLSSPPPPPKPALDALFGVLASFPDGLPARAWAVAADVAVKPLVDLESRRKKIKMDSGKIRSGAIGSHAAAADWASSRVEPVLVSLCTLCSGSRVARAALLTPLIEALPAMTGSAREELAAHALCATRHVAATLSATSSATSSSTAAPESSPLRWAWDGIVRALRTAIESGSPGTSKAGPSTISKSSSKSSSDESGGAVAALLAVQITSDILRESPPSTTPWASRLALLDLLAIAHAAAASGNAARGGHARHIRLEISAGVSYLRSLERELDEANGAAGRLDPAEVSTRVDVLSARLREHVVRVLADAAAFAKEEDLDGADTDAGAGANENAAPSNADSVNYGTTSNNIAAVDPTDDGSAWLARAAANRAGRAFREPLAAAAIDALGDMEDGDAESFARAIRDALPSATTLIAVGRAPMSGALARLFGGALKRRLGPTLRGEKTAVEKKKEAAAAAAAAAEAPAVAEEEDAPAETEPGAAAVEEPEPAAAEPEPTPPSEEKEEDLT</sequence>
<accession>C1N7R0</accession>
<feature type="compositionally biased region" description="Low complexity" evidence="1">
    <location>
        <begin position="959"/>
        <end position="971"/>
    </location>
</feature>
<name>C1N7R0_MICPC</name>
<evidence type="ECO:0000313" key="3">
    <source>
        <dbReference type="Proteomes" id="UP000001876"/>
    </source>
</evidence>
<keyword evidence="3" id="KW-1185">Reference proteome</keyword>
<feature type="region of interest" description="Disordered" evidence="1">
    <location>
        <begin position="827"/>
        <end position="846"/>
    </location>
</feature>
<dbReference type="AlphaFoldDB" id="C1N7R0"/>
<proteinExistence type="predicted"/>
<dbReference type="STRING" id="564608.C1N7R0"/>
<dbReference type="EMBL" id="GG663750">
    <property type="protein sequence ID" value="EEH51758.1"/>
    <property type="molecule type" value="Genomic_DNA"/>
</dbReference>
<evidence type="ECO:0000313" key="2">
    <source>
        <dbReference type="EMBL" id="EEH51758.1"/>
    </source>
</evidence>
<feature type="region of interest" description="Disordered" evidence="1">
    <location>
        <begin position="368"/>
        <end position="388"/>
    </location>
</feature>
<feature type="compositionally biased region" description="Basic residues" evidence="1">
    <location>
        <begin position="93"/>
        <end position="102"/>
    </location>
</feature>
<feature type="compositionally biased region" description="Low complexity" evidence="1">
    <location>
        <begin position="980"/>
        <end position="998"/>
    </location>
</feature>
<feature type="compositionally biased region" description="Low complexity" evidence="1">
    <location>
        <begin position="828"/>
        <end position="843"/>
    </location>
</feature>
<feature type="region of interest" description="Disordered" evidence="1">
    <location>
        <begin position="47"/>
        <end position="116"/>
    </location>
</feature>
<organism evidence="3">
    <name type="scientific">Micromonas pusilla (strain CCMP1545)</name>
    <name type="common">Picoplanktonic green alga</name>
    <dbReference type="NCBI Taxonomy" id="564608"/>
    <lineage>
        <taxon>Eukaryota</taxon>
        <taxon>Viridiplantae</taxon>
        <taxon>Chlorophyta</taxon>
        <taxon>Mamiellophyceae</taxon>
        <taxon>Mamiellales</taxon>
        <taxon>Mamiellaceae</taxon>
        <taxon>Micromonas</taxon>
    </lineage>
</organism>